<dbReference type="RefSeq" id="WP_191073633.1">
    <property type="nucleotide sequence ID" value="NZ_JACTAG010000001.1"/>
</dbReference>
<evidence type="ECO:0000313" key="1">
    <source>
        <dbReference type="EMBL" id="MBD3662614.1"/>
    </source>
</evidence>
<reference evidence="1" key="1">
    <citation type="submission" date="2020-08" db="EMBL/GenBank/DDBJ databases">
        <title>Sulfitobacter aestuariivivens sp. nov., isolated from a tidal flat.</title>
        <authorList>
            <person name="Park S."/>
            <person name="Yoon J.-H."/>
        </authorList>
    </citation>
    <scope>NUCLEOTIDE SEQUENCE</scope>
    <source>
        <strain evidence="1">TSTF-M16</strain>
    </source>
</reference>
<organism evidence="1 2">
    <name type="scientific">Sulfitobacter aestuariivivens</name>
    <dbReference type="NCBI Taxonomy" id="2766981"/>
    <lineage>
        <taxon>Bacteria</taxon>
        <taxon>Pseudomonadati</taxon>
        <taxon>Pseudomonadota</taxon>
        <taxon>Alphaproteobacteria</taxon>
        <taxon>Rhodobacterales</taxon>
        <taxon>Roseobacteraceae</taxon>
        <taxon>Sulfitobacter</taxon>
    </lineage>
</organism>
<accession>A0A927D074</accession>
<comment type="caution">
    <text evidence="1">The sequence shown here is derived from an EMBL/GenBank/DDBJ whole genome shotgun (WGS) entry which is preliminary data.</text>
</comment>
<name>A0A927D074_9RHOB</name>
<dbReference type="Proteomes" id="UP000635142">
    <property type="component" value="Unassembled WGS sequence"/>
</dbReference>
<protein>
    <submittedName>
        <fullName evidence="1">Uncharacterized protein</fullName>
    </submittedName>
</protein>
<keyword evidence="2" id="KW-1185">Reference proteome</keyword>
<sequence length="349" mass="37714">MKSLLGVALCAVAAVAVAVFLVQREIIDVTTDPPRSLEPRSTLVGDDATPDTVRRALLEAGLNDTPVLGDTGVTAHLARLERGQVSSASLLEYAEDLNTLSRLSAVQGRSIPSAFWDVETPALIKDGWTPHAIVAHLADDRGRPYVDVLSRAYGRFYEYRAGANPDDTALNAAFDILDVSHSYILSLPEDRRLQHGPKLRSVEAATLMSWQTLVAGTTRRIPGLGRPIFDHGFVGRFSVKTIYQYDVKTPMSVGEVWGTSGFKERFVGPAENNNQVEHLTISALLQAVAGTPAAVLNAVELEKAASAQASPGEARADMRLNNAIRQFFVPTVFDDLGIASRNLKAALQD</sequence>
<gene>
    <name evidence="1" type="ORF">H9Q16_01620</name>
</gene>
<dbReference type="AlphaFoldDB" id="A0A927D074"/>
<proteinExistence type="predicted"/>
<dbReference type="EMBL" id="JACTAG010000001">
    <property type="protein sequence ID" value="MBD3662614.1"/>
    <property type="molecule type" value="Genomic_DNA"/>
</dbReference>
<evidence type="ECO:0000313" key="2">
    <source>
        <dbReference type="Proteomes" id="UP000635142"/>
    </source>
</evidence>